<proteinExistence type="predicted"/>
<keyword evidence="1" id="KW-0812">Transmembrane</keyword>
<keyword evidence="1" id="KW-0472">Membrane</keyword>
<comment type="caution">
    <text evidence="2">The sequence shown here is derived from an EMBL/GenBank/DDBJ whole genome shotgun (WGS) entry which is preliminary data.</text>
</comment>
<feature type="transmembrane region" description="Helical" evidence="1">
    <location>
        <begin position="97"/>
        <end position="117"/>
    </location>
</feature>
<dbReference type="AlphaFoldDB" id="A0A2A9HCB3"/>
<dbReference type="Proteomes" id="UP000223071">
    <property type="component" value="Unassembled WGS sequence"/>
</dbReference>
<dbReference type="EMBL" id="PDJQ01000001">
    <property type="protein sequence ID" value="PFG73647.1"/>
    <property type="molecule type" value="Genomic_DNA"/>
</dbReference>
<keyword evidence="1" id="KW-1133">Transmembrane helix</keyword>
<evidence type="ECO:0000313" key="3">
    <source>
        <dbReference type="Proteomes" id="UP000223071"/>
    </source>
</evidence>
<gene>
    <name evidence="2" type="ORF">A9A59_0849</name>
</gene>
<accession>A0A2A9HCB3</accession>
<dbReference type="RefSeq" id="WP_098503092.1">
    <property type="nucleotide sequence ID" value="NZ_PDJQ01000001.1"/>
</dbReference>
<protein>
    <submittedName>
        <fullName evidence="2">Uncharacterized protein</fullName>
    </submittedName>
</protein>
<reference evidence="2 3" key="1">
    <citation type="submission" date="2017-09" db="EMBL/GenBank/DDBJ databases">
        <title>Sequencing the genomes of two abundant thermophiles in Great Basin hot springs: Thermocrinis jamiesonii and novel Chloroflexi Thermoflexus hugenholtzii.</title>
        <authorList>
            <person name="Hedlund B."/>
        </authorList>
    </citation>
    <scope>NUCLEOTIDE SEQUENCE [LARGE SCALE GENOMIC DNA]</scope>
    <source>
        <strain evidence="2 3">G233</strain>
    </source>
</reference>
<feature type="transmembrane region" description="Helical" evidence="1">
    <location>
        <begin position="129"/>
        <end position="151"/>
    </location>
</feature>
<organism evidence="2 3">
    <name type="scientific">Tepidiforma thermophila (strain KCTC 52669 / CGMCC 1.13589 / G233)</name>
    <dbReference type="NCBI Taxonomy" id="2761530"/>
    <lineage>
        <taxon>Bacteria</taxon>
        <taxon>Bacillati</taxon>
        <taxon>Chloroflexota</taxon>
        <taxon>Tepidiformia</taxon>
        <taxon>Tepidiformales</taxon>
        <taxon>Tepidiformaceae</taxon>
        <taxon>Tepidiforma</taxon>
    </lineage>
</organism>
<keyword evidence="3" id="KW-1185">Reference proteome</keyword>
<name>A0A2A9HCB3_TEPT2</name>
<evidence type="ECO:0000256" key="1">
    <source>
        <dbReference type="SAM" id="Phobius"/>
    </source>
</evidence>
<sequence>MREGDAREGAAPEVRGVAGYESPYPYLDRLQPKMEERLARRVPATGRFCGFCYARLRAEDTVCPFCGTGTGERPTVNEIPQEVLRLYLDKQKTEARWVHGGAFFGLILASALFLWMVLWGPGILGHPALAFGVLLLGGYVLAQLFGTFIGAQIGYRRGARRRDAAWAAFLEQRDGTAGAAGAPAGQATDQA</sequence>
<evidence type="ECO:0000313" key="2">
    <source>
        <dbReference type="EMBL" id="PFG73647.1"/>
    </source>
</evidence>